<evidence type="ECO:0000313" key="1">
    <source>
        <dbReference type="EMBL" id="TVU28516.1"/>
    </source>
</evidence>
<feature type="non-terminal residue" evidence="1">
    <location>
        <position position="1"/>
    </location>
</feature>
<keyword evidence="2" id="KW-1185">Reference proteome</keyword>
<dbReference type="Proteomes" id="UP000324897">
    <property type="component" value="Chromosome 1"/>
</dbReference>
<comment type="caution">
    <text evidence="1">The sequence shown here is derived from an EMBL/GenBank/DDBJ whole genome shotgun (WGS) entry which is preliminary data.</text>
</comment>
<dbReference type="Gramene" id="TVU28516">
    <property type="protein sequence ID" value="TVU28516"/>
    <property type="gene ID" value="EJB05_20035"/>
</dbReference>
<protein>
    <submittedName>
        <fullName evidence="1">Uncharacterized protein</fullName>
    </submittedName>
</protein>
<gene>
    <name evidence="1" type="ORF">EJB05_20035</name>
</gene>
<organism evidence="1 2">
    <name type="scientific">Eragrostis curvula</name>
    <name type="common">weeping love grass</name>
    <dbReference type="NCBI Taxonomy" id="38414"/>
    <lineage>
        <taxon>Eukaryota</taxon>
        <taxon>Viridiplantae</taxon>
        <taxon>Streptophyta</taxon>
        <taxon>Embryophyta</taxon>
        <taxon>Tracheophyta</taxon>
        <taxon>Spermatophyta</taxon>
        <taxon>Magnoliopsida</taxon>
        <taxon>Liliopsida</taxon>
        <taxon>Poales</taxon>
        <taxon>Poaceae</taxon>
        <taxon>PACMAD clade</taxon>
        <taxon>Chloridoideae</taxon>
        <taxon>Eragrostideae</taxon>
        <taxon>Eragrostidinae</taxon>
        <taxon>Eragrostis</taxon>
    </lineage>
</organism>
<accession>A0A5J9UXZ6</accession>
<dbReference type="AlphaFoldDB" id="A0A5J9UXZ6"/>
<evidence type="ECO:0000313" key="2">
    <source>
        <dbReference type="Proteomes" id="UP000324897"/>
    </source>
</evidence>
<reference evidence="1 2" key="1">
    <citation type="journal article" date="2019" name="Sci. Rep.">
        <title>A high-quality genome of Eragrostis curvula grass provides insights into Poaceae evolution and supports new strategies to enhance forage quality.</title>
        <authorList>
            <person name="Carballo J."/>
            <person name="Santos B.A.C.M."/>
            <person name="Zappacosta D."/>
            <person name="Garbus I."/>
            <person name="Selva J.P."/>
            <person name="Gallo C.A."/>
            <person name="Diaz A."/>
            <person name="Albertini E."/>
            <person name="Caccamo M."/>
            <person name="Echenique V."/>
        </authorList>
    </citation>
    <scope>NUCLEOTIDE SEQUENCE [LARGE SCALE GENOMIC DNA]</scope>
    <source>
        <strain evidence="2">cv. Victoria</strain>
        <tissue evidence="1">Leaf</tissue>
    </source>
</reference>
<dbReference type="EMBL" id="RWGY01000011">
    <property type="protein sequence ID" value="TVU28516.1"/>
    <property type="molecule type" value="Genomic_DNA"/>
</dbReference>
<name>A0A5J9UXZ6_9POAL</name>
<sequence length="93" mass="10515">MMCSLSCADFSVWPERLEESFKLLTFGGMVFSSGFFCGTDGSLPDELNGERLLLNFPSKVEPDEFFICRMKPEARLQWRDFANSNSSSAHKSC</sequence>
<proteinExistence type="predicted"/>
<dbReference type="OrthoDB" id="10558597at2759"/>